<evidence type="ECO:0000313" key="2">
    <source>
        <dbReference type="EMBL" id="HJF14590.1"/>
    </source>
</evidence>
<protein>
    <recommendedName>
        <fullName evidence="4">FUSC family protein</fullName>
    </recommendedName>
</protein>
<keyword evidence="1" id="KW-0472">Membrane</keyword>
<sequence>MSITSSNTNEFGPETSPIGKIRKAALSFGPHAGAHRVALRAAFSIAVPLLILFWLDRMDLSIYASFGSITSLYGRFHYYGDRLRMQLGAGWSS</sequence>
<dbReference type="EMBL" id="DYXC01000073">
    <property type="protein sequence ID" value="HJF14590.1"/>
    <property type="molecule type" value="Genomic_DNA"/>
</dbReference>
<feature type="transmembrane region" description="Helical" evidence="1">
    <location>
        <begin position="37"/>
        <end position="55"/>
    </location>
</feature>
<proteinExistence type="predicted"/>
<evidence type="ECO:0008006" key="4">
    <source>
        <dbReference type="Google" id="ProtNLM"/>
    </source>
</evidence>
<keyword evidence="1" id="KW-0812">Transmembrane</keyword>
<evidence type="ECO:0000256" key="1">
    <source>
        <dbReference type="SAM" id="Phobius"/>
    </source>
</evidence>
<evidence type="ECO:0000313" key="3">
    <source>
        <dbReference type="Proteomes" id="UP000703315"/>
    </source>
</evidence>
<reference evidence="2" key="1">
    <citation type="journal article" date="2021" name="PeerJ">
        <title>Extensive microbial diversity within the chicken gut microbiome revealed by metagenomics and culture.</title>
        <authorList>
            <person name="Gilroy R."/>
            <person name="Ravi A."/>
            <person name="Getino M."/>
            <person name="Pursley I."/>
            <person name="Horton D.L."/>
            <person name="Alikhan N.F."/>
            <person name="Baker D."/>
            <person name="Gharbi K."/>
            <person name="Hall N."/>
            <person name="Watson M."/>
            <person name="Adriaenssens E.M."/>
            <person name="Foster-Nyarko E."/>
            <person name="Jarju S."/>
            <person name="Secka A."/>
            <person name="Antonio M."/>
            <person name="Oren A."/>
            <person name="Chaudhuri R.R."/>
            <person name="La Ragione R."/>
            <person name="Hildebrand F."/>
            <person name="Pallen M.J."/>
        </authorList>
    </citation>
    <scope>NUCLEOTIDE SEQUENCE</scope>
    <source>
        <strain evidence="2">ChiHjej13B12-14962</strain>
    </source>
</reference>
<keyword evidence="1" id="KW-1133">Transmembrane helix</keyword>
<dbReference type="RefSeq" id="WP_303905096.1">
    <property type="nucleotide sequence ID" value="NZ_DYXC01000073.1"/>
</dbReference>
<gene>
    <name evidence="2" type="ORF">K8V32_07260</name>
</gene>
<organism evidence="2 3">
    <name type="scientific">Enteractinococcus helveticum</name>
    <dbReference type="NCBI Taxonomy" id="1837282"/>
    <lineage>
        <taxon>Bacteria</taxon>
        <taxon>Bacillati</taxon>
        <taxon>Actinomycetota</taxon>
        <taxon>Actinomycetes</taxon>
        <taxon>Micrococcales</taxon>
        <taxon>Micrococcaceae</taxon>
    </lineage>
</organism>
<accession>A0A921FMK3</accession>
<comment type="caution">
    <text evidence="2">The sequence shown here is derived from an EMBL/GenBank/DDBJ whole genome shotgun (WGS) entry which is preliminary data.</text>
</comment>
<feature type="transmembrane region" description="Helical" evidence="1">
    <location>
        <begin position="61"/>
        <end position="78"/>
    </location>
</feature>
<name>A0A921FMK3_9MICC</name>
<dbReference type="AlphaFoldDB" id="A0A921FMK3"/>
<reference evidence="2" key="2">
    <citation type="submission" date="2021-09" db="EMBL/GenBank/DDBJ databases">
        <authorList>
            <person name="Gilroy R."/>
        </authorList>
    </citation>
    <scope>NUCLEOTIDE SEQUENCE</scope>
    <source>
        <strain evidence="2">ChiHjej13B12-14962</strain>
    </source>
</reference>
<dbReference type="Proteomes" id="UP000703315">
    <property type="component" value="Unassembled WGS sequence"/>
</dbReference>